<name>X0VTE6_9ZZZZ</name>
<reference evidence="2" key="1">
    <citation type="journal article" date="2014" name="Front. Microbiol.">
        <title>High frequency of phylogenetically diverse reductive dehalogenase-homologous genes in deep subseafloor sedimentary metagenomes.</title>
        <authorList>
            <person name="Kawai M."/>
            <person name="Futagami T."/>
            <person name="Toyoda A."/>
            <person name="Takaki Y."/>
            <person name="Nishi S."/>
            <person name="Hori S."/>
            <person name="Arai W."/>
            <person name="Tsubouchi T."/>
            <person name="Morono Y."/>
            <person name="Uchiyama I."/>
            <person name="Ito T."/>
            <person name="Fujiyama A."/>
            <person name="Inagaki F."/>
            <person name="Takami H."/>
        </authorList>
    </citation>
    <scope>NUCLEOTIDE SEQUENCE</scope>
    <source>
        <strain evidence="2">Expedition CK06-06</strain>
    </source>
</reference>
<evidence type="ECO:0000313" key="2">
    <source>
        <dbReference type="EMBL" id="GAG15733.1"/>
    </source>
</evidence>
<dbReference type="Pfam" id="PF07238">
    <property type="entry name" value="PilZ"/>
    <property type="match status" value="1"/>
</dbReference>
<dbReference type="AlphaFoldDB" id="X0VTE6"/>
<evidence type="ECO:0000259" key="1">
    <source>
        <dbReference type="Pfam" id="PF07238"/>
    </source>
</evidence>
<accession>X0VTE6</accession>
<dbReference type="GO" id="GO:0035438">
    <property type="term" value="F:cyclic-di-GMP binding"/>
    <property type="evidence" value="ECO:0007669"/>
    <property type="project" value="InterPro"/>
</dbReference>
<dbReference type="EMBL" id="BARS01035167">
    <property type="protein sequence ID" value="GAG15733.1"/>
    <property type="molecule type" value="Genomic_DNA"/>
</dbReference>
<sequence>AKLNGFWDKGEERRRDFRVNTEIDVLYEVVSAGLSKKQASMGKNISLGGIRLALNEKLLLDTVLKLQFSISTNPKPIFTLGRIVWIKEASESSTGQKEERLFATGIKFTQISPEDEAALRSFINQKVKNAAEHSKPR</sequence>
<protein>
    <recommendedName>
        <fullName evidence="1">PilZ domain-containing protein</fullName>
    </recommendedName>
</protein>
<comment type="caution">
    <text evidence="2">The sequence shown here is derived from an EMBL/GenBank/DDBJ whole genome shotgun (WGS) entry which is preliminary data.</text>
</comment>
<proteinExistence type="predicted"/>
<feature type="non-terminal residue" evidence="2">
    <location>
        <position position="1"/>
    </location>
</feature>
<dbReference type="Gene3D" id="2.40.10.220">
    <property type="entry name" value="predicted glycosyltransferase like domains"/>
    <property type="match status" value="1"/>
</dbReference>
<feature type="domain" description="PilZ" evidence="1">
    <location>
        <begin position="12"/>
        <end position="124"/>
    </location>
</feature>
<organism evidence="2">
    <name type="scientific">marine sediment metagenome</name>
    <dbReference type="NCBI Taxonomy" id="412755"/>
    <lineage>
        <taxon>unclassified sequences</taxon>
        <taxon>metagenomes</taxon>
        <taxon>ecological metagenomes</taxon>
    </lineage>
</organism>
<gene>
    <name evidence="2" type="ORF">S01H1_54224</name>
</gene>
<dbReference type="InterPro" id="IPR009875">
    <property type="entry name" value="PilZ_domain"/>
</dbReference>
<dbReference type="SUPFAM" id="SSF141371">
    <property type="entry name" value="PilZ domain-like"/>
    <property type="match status" value="1"/>
</dbReference>